<proteinExistence type="predicted"/>
<sequence>MYIDSKEIIRIFKKLNDSNLKYILIRNINNELPNKLKIGKDIDILIHKKDEKKFVNFFKENGYDSIPHPFRNDIFLYGIDKFEFKYNNNNNILFDLNFQLVCRSLNKGEWIPLDQEIQKSAWENKRFEKVNEEFGYWTLGYNDEFLTLIVRSIFDKREFQEGYINRIEELKEKINLKNIERKMKLVFFKFTPYLLDMIEKKDYKNIIKNYIQFKEY</sequence>
<dbReference type="KEGG" id="nam:NAMH_1663"/>
<dbReference type="HOGENOM" id="CLU_1276493_0_0_7"/>
<dbReference type="OrthoDB" id="2087871at2"/>
<name>B9L6Q5_NAUPA</name>
<evidence type="ECO:0008006" key="3">
    <source>
        <dbReference type="Google" id="ProtNLM"/>
    </source>
</evidence>
<dbReference type="eggNOG" id="ENOG5032Y3N">
    <property type="taxonomic scope" value="Bacteria"/>
</dbReference>
<organism evidence="1 2">
    <name type="scientific">Nautilia profundicola (strain ATCC BAA-1463 / DSM 18972 / AmH)</name>
    <dbReference type="NCBI Taxonomy" id="598659"/>
    <lineage>
        <taxon>Bacteria</taxon>
        <taxon>Pseudomonadati</taxon>
        <taxon>Campylobacterota</taxon>
        <taxon>Epsilonproteobacteria</taxon>
        <taxon>Nautiliales</taxon>
        <taxon>Nautiliaceae</taxon>
        <taxon>Nautilia</taxon>
    </lineage>
</organism>
<accession>B9L6Q5</accession>
<keyword evidence="2" id="KW-1185">Reference proteome</keyword>
<dbReference type="RefSeq" id="WP_015901855.1">
    <property type="nucleotide sequence ID" value="NC_012115.1"/>
</dbReference>
<dbReference type="EMBL" id="CP001279">
    <property type="protein sequence ID" value="ACM92803.1"/>
    <property type="molecule type" value="Genomic_DNA"/>
</dbReference>
<dbReference type="Proteomes" id="UP000000448">
    <property type="component" value="Chromosome"/>
</dbReference>
<evidence type="ECO:0000313" key="2">
    <source>
        <dbReference type="Proteomes" id="UP000000448"/>
    </source>
</evidence>
<gene>
    <name evidence="1" type="ordered locus">NAMH_1663</name>
</gene>
<protein>
    <recommendedName>
        <fullName evidence="3">Nucleotidyltransferase family protein</fullName>
    </recommendedName>
</protein>
<dbReference type="STRING" id="598659.NAMH_1663"/>
<evidence type="ECO:0000313" key="1">
    <source>
        <dbReference type="EMBL" id="ACM92803.1"/>
    </source>
</evidence>
<reference evidence="1 2" key="1">
    <citation type="journal article" date="2009" name="PLoS Genet.">
        <title>Adaptations to submarine hydrothermal environments exemplified by the genome of Nautilia profundicola.</title>
        <authorList>
            <person name="Campbell B.J."/>
            <person name="Smith J.L."/>
            <person name="Hanson T.E."/>
            <person name="Klotz M.G."/>
            <person name="Stein L.Y."/>
            <person name="Lee C.K."/>
            <person name="Wu D."/>
            <person name="Robinson J.M."/>
            <person name="Khouri H.M."/>
            <person name="Eisen J.A."/>
            <person name="Cary S.C."/>
        </authorList>
    </citation>
    <scope>NUCLEOTIDE SEQUENCE [LARGE SCALE GENOMIC DNA]</scope>
    <source>
        <strain evidence="2">ATCC BAA-1463 / DSM 18972 / AmH</strain>
    </source>
</reference>
<dbReference type="AlphaFoldDB" id="B9L6Q5"/>